<dbReference type="Gene3D" id="3.40.47.10">
    <property type="match status" value="1"/>
</dbReference>
<dbReference type="Gene3D" id="3.40.366.10">
    <property type="entry name" value="Malonyl-Coenzyme A Acyl Carrier Protein, domain 2"/>
    <property type="match status" value="1"/>
</dbReference>
<evidence type="ECO:0000256" key="6">
    <source>
        <dbReference type="PROSITE-ProRule" id="PRU01363"/>
    </source>
</evidence>
<sequence length="2538" mass="279975">MAYKFPVSEPIAIVGSSCRFAGGVTSPCKLWKLLLNPTDLSRRIPRERFNADGFYHEDAEYHGTTDSPKAYFLDQDHRVFDATFFNIAPKEAEAIDPQHRMLLECVYEALESAGYTLNQYAGKKVAVYAGVMTADYDTLSQRDDLFTSQYYATGNARSIVSNRISYFFNFSGPSMTIDTACSSSLVALHQAVLSLRSGESEMACVTGVNLILTPEQFIVESNLHMLSPTGHCQMWDVDADGYARGEGVSAIFIKPLSKAIADGDRIEAVIRETGVNSDGRSKGITMPSWEAQAQLIQDTYRRAALDSRTAGDRCQYFEAHGTGTAAGDPNEARAIEDAFFGQHGHDTVSIHSHSRPPALSTKLLVGSVKTVIGHTEGAAGLAGLLKVVHAMNHNTVPPNLHLNKLNPEVEQYCSHLLVPTQAIPWPHVPAGQPKRASVNSFGFGGTNSHAIVEQFVPSLHGEVAKRFQPNLAISECTRPRECDHEVRINLPLLLSASSQISLVAIAKTYRDYLLRDQSPRLEHLAWHSYAHRTALPFRTAISSASIGGLVSKLEGLIELSSKSPGVAVGIRARPENEHPKILGIFTGQGAQWVTMSRGLLKSSKVYGDSIRALDAVLRSCPEPPTWSLEQEIDADEGMSRVHIARISQPLCTAVQIALIDLLRSLGIAFHAVVGHSSGEIAAAYAAGKLCARDAILISYYRGKFAHLASGANGEKGGMLAAGLSRKEAAELCAKSEYRNSICMAASNAPSLVTLSGDIDVIQRVYEELKRANKFARLLQVDTAYHSPHMDAPSKRYMEALKACDIKPHSGSNGTSWVSSVYGKGEPSNVEITSSYWGANMVEPVLFREAIESALDTLGPFDCAIEVGPHPSLKAPATQTIKAKIGDTIPYAGLLDRTTDDRVAFSQFLGWMWTHFGWSSGQIRQFVLGSVQPDLVKVRLEDAPCYPWDHSQQHYRESRISRQYHFRTHAPHELLGVRTRDDNDFELRWRNILKLDKLPWVAHHSFQGQALLPASAYLVMALDAAKVALAGRAASMVELRDLAFPAGIALEKNDPVGVEVLFSLIIQKTNDGANDPSIIDGSFTLTSTIADGTTSMKKNFEGKLKIFLGKPHSDVLPTRPKTRAETLKASPEAFYHMMAGTGLQYTGPFKGLTHLDRRFAFASGTAARFHSEDTTKLNISPATLDTLLQTAFVSVSSPGDGAIWTSFLPERIGEIRFNLANCDNGRRDDTLSVDTFLTDATPYTRRKNASFTADLEMYNNRGNMEIQVQGLTVASFSPTKPEDDYELYLTTVFDVDPEDAIATSHIPDGRLPNPMLIESCDRVASYYYKDLPRHLSARLLRSLQIGDYHNFPVPTKHWPTETEQSLEAFIRASPYYYALDFIRQLGRGLPDVLPAVLPTAVLEAHELAAYQHHICRVVRQIAHKYSRMNVLGLVRPEMGLSEHILAGLGDSFSSYRIGAEAEKNLEDRVFAVNPSLRRKIFVDKVDFDAGSFESVATIEHDLVLFDTSLFEDKEKDSVLQTIREMMRPGGFLILLQNPLTSLRDRIRDFACCEKDQAKQAIPGMDAWNHLLQDCGFVSSSRNSEQEVYPGFSLMVRQAVSAEKQLLVHPRRHAAAIPHLSERLLIIGGKQLWTTHIASRVQESLSPYCGTVTVIETLDHVEHDYLTTCTAAIMLSDIGEPVLSNLSRVGMDHLRSLLRPEMTVLWITQNARYHNPDNAASFGFTRTLAAETPGLTLQMLDIDEVDPLPAANAISEAFVRLSVRSLVGGRPDSSILWVHEPEIHIENGRRLVPRILLWKEGIQRVNANRRIVANTVNTLEKQVEIVTTRMDDGSIEYMSKLHDIDLHGLPELERCRTIQVEYSTAGDFRLSSAYPSLYVCLGREVLTGASQIALSSSNASYIARPPRFVADVPQITIRNKPLFVALVVRYLSALTVATAAHSRPILLFDPDPIFQECAKDVFVRRGIVFRVFRTDKARCKLTPGMTFIHSHSSARDIKSWYPAGGACIIDFLPSSSQISETLRRTHPRNCEYNHSASSFDFAHPAAPESNHFHESIWSEAVSAAVSKSQTWEPTSIVPTTTVPELLASQDSSQTFAVLDWKADRWVEHVIQPTTRTKLLDPWKTYVLIGITRDFGQSLCTLLVQQGAQNIVLASRNPPSQTPVWQQELLDEGYNIRFEALDVTNLDQVLAFKSKLVETCPPVGGVVNGAMVLDDRVFSQMSLETFHHVMSPKTIGSKNLDTAFGSDDLEFFIMTSSFAAIGGHPGQSNYAAANMYMNGLAAARRARGKAGSVLNIGVIYGLGFLHREKDDLYEGLSREGYPPISERDIHHMFIEAIAAGKPGPDQIIDITTGLRRYPAGRPTLFWHHDPRFSHFSFVDDEYESGATASCEKKTLRELLVGSDTKEEVARTIQDAFIHHLQQLLRIPEGRVTGDDNIAEIGVDSLVAVEIRAWFWKNVGQDIAVMKVLGASSIAKLCQEVAKDVLDARRADTKMPASMGLDGEPEGSQNSVSSSDDDTASRASSVVTAPTPDAPGSPKEEA</sequence>
<keyword evidence="5" id="KW-0511">Multifunctional enzyme</keyword>
<gene>
    <name evidence="11" type="ORF">B0T16DRAFT_326350</name>
</gene>
<comment type="caution">
    <text evidence="11">The sequence shown here is derived from an EMBL/GenBank/DDBJ whole genome shotgun (WGS) entry which is preliminary data.</text>
</comment>
<dbReference type="SMART" id="SM00827">
    <property type="entry name" value="PKS_AT"/>
    <property type="match status" value="1"/>
</dbReference>
<dbReference type="FunFam" id="3.40.47.10:FF:000019">
    <property type="entry name" value="Polyketide synthase type I"/>
    <property type="match status" value="1"/>
</dbReference>
<dbReference type="PROSITE" id="PS00012">
    <property type="entry name" value="PHOSPHOPANTETHEINE"/>
    <property type="match status" value="1"/>
</dbReference>
<dbReference type="Pfam" id="PF00109">
    <property type="entry name" value="ketoacyl-synt"/>
    <property type="match status" value="1"/>
</dbReference>
<evidence type="ECO:0000256" key="3">
    <source>
        <dbReference type="ARBA" id="ARBA00022679"/>
    </source>
</evidence>
<dbReference type="GO" id="GO:0004312">
    <property type="term" value="F:fatty acid synthase activity"/>
    <property type="evidence" value="ECO:0007669"/>
    <property type="project" value="TreeGrafter"/>
</dbReference>
<dbReference type="InterPro" id="IPR042104">
    <property type="entry name" value="PKS_dehydratase_sf"/>
</dbReference>
<dbReference type="InterPro" id="IPR016035">
    <property type="entry name" value="Acyl_Trfase/lysoPLipase"/>
</dbReference>
<dbReference type="InterPro" id="IPR049551">
    <property type="entry name" value="PKS_DH_C"/>
</dbReference>
<evidence type="ECO:0000259" key="9">
    <source>
        <dbReference type="PROSITE" id="PS52004"/>
    </source>
</evidence>
<evidence type="ECO:0000313" key="12">
    <source>
        <dbReference type="Proteomes" id="UP001174936"/>
    </source>
</evidence>
<dbReference type="Pfam" id="PF21089">
    <property type="entry name" value="PKS_DH_N"/>
    <property type="match status" value="1"/>
</dbReference>
<dbReference type="InterPro" id="IPR050091">
    <property type="entry name" value="PKS_NRPS_Biosynth_Enz"/>
</dbReference>
<evidence type="ECO:0000256" key="5">
    <source>
        <dbReference type="ARBA" id="ARBA00023268"/>
    </source>
</evidence>
<dbReference type="InterPro" id="IPR014030">
    <property type="entry name" value="Ketoacyl_synth_N"/>
</dbReference>
<dbReference type="InterPro" id="IPR009081">
    <property type="entry name" value="PP-bd_ACP"/>
</dbReference>
<dbReference type="SUPFAM" id="SSF47336">
    <property type="entry name" value="ACP-like"/>
    <property type="match status" value="1"/>
</dbReference>
<dbReference type="InterPro" id="IPR029063">
    <property type="entry name" value="SAM-dependent_MTases_sf"/>
</dbReference>
<dbReference type="InterPro" id="IPR006162">
    <property type="entry name" value="Ppantetheine_attach_site"/>
</dbReference>
<dbReference type="Pfam" id="PF08659">
    <property type="entry name" value="KR"/>
    <property type="match status" value="1"/>
</dbReference>
<dbReference type="PROSITE" id="PS00606">
    <property type="entry name" value="KS3_1"/>
    <property type="match status" value="1"/>
</dbReference>
<keyword evidence="4" id="KW-0560">Oxidoreductase</keyword>
<keyword evidence="3" id="KW-0808">Transferase</keyword>
<dbReference type="InterPro" id="IPR016039">
    <property type="entry name" value="Thiolase-like"/>
</dbReference>
<organism evidence="11 12">
    <name type="scientific">Cercophora newfieldiana</name>
    <dbReference type="NCBI Taxonomy" id="92897"/>
    <lineage>
        <taxon>Eukaryota</taxon>
        <taxon>Fungi</taxon>
        <taxon>Dikarya</taxon>
        <taxon>Ascomycota</taxon>
        <taxon>Pezizomycotina</taxon>
        <taxon>Sordariomycetes</taxon>
        <taxon>Sordariomycetidae</taxon>
        <taxon>Sordariales</taxon>
        <taxon>Lasiosphaeriaceae</taxon>
        <taxon>Cercophora</taxon>
    </lineage>
</organism>
<dbReference type="GO" id="GO:0031177">
    <property type="term" value="F:phosphopantetheine binding"/>
    <property type="evidence" value="ECO:0007669"/>
    <property type="project" value="InterPro"/>
</dbReference>
<dbReference type="InterPro" id="IPR020806">
    <property type="entry name" value="PKS_PP-bd"/>
</dbReference>
<dbReference type="SUPFAM" id="SSF53901">
    <property type="entry name" value="Thiolase-like"/>
    <property type="match status" value="1"/>
</dbReference>
<evidence type="ECO:0000256" key="2">
    <source>
        <dbReference type="ARBA" id="ARBA00022553"/>
    </source>
</evidence>
<feature type="domain" description="Carrier" evidence="8">
    <location>
        <begin position="2404"/>
        <end position="2481"/>
    </location>
</feature>
<dbReference type="SUPFAM" id="SSF55048">
    <property type="entry name" value="Probable ACP-binding domain of malonyl-CoA ACP transacylase"/>
    <property type="match status" value="1"/>
</dbReference>
<dbReference type="PANTHER" id="PTHR43775">
    <property type="entry name" value="FATTY ACID SYNTHASE"/>
    <property type="match status" value="1"/>
</dbReference>
<dbReference type="InterPro" id="IPR049552">
    <property type="entry name" value="PKS_DH_N"/>
</dbReference>
<keyword evidence="1" id="KW-0596">Phosphopantetheine</keyword>
<dbReference type="EMBL" id="JAULSV010000003">
    <property type="protein sequence ID" value="KAK0649293.1"/>
    <property type="molecule type" value="Genomic_DNA"/>
</dbReference>
<dbReference type="GO" id="GO:0044550">
    <property type="term" value="P:secondary metabolite biosynthetic process"/>
    <property type="evidence" value="ECO:0007669"/>
    <property type="project" value="TreeGrafter"/>
</dbReference>
<keyword evidence="2" id="KW-0597">Phosphoprotein</keyword>
<feature type="region of interest" description="N-terminal hotdog fold" evidence="6">
    <location>
        <begin position="971"/>
        <end position="1110"/>
    </location>
</feature>
<evidence type="ECO:0000259" key="8">
    <source>
        <dbReference type="PROSITE" id="PS50075"/>
    </source>
</evidence>
<dbReference type="PROSITE" id="PS52019">
    <property type="entry name" value="PKS_MFAS_DH"/>
    <property type="match status" value="1"/>
</dbReference>
<dbReference type="SUPFAM" id="SSF51735">
    <property type="entry name" value="NAD(P)-binding Rossmann-fold domains"/>
    <property type="match status" value="2"/>
</dbReference>
<accession>A0AA39YB56</accession>
<dbReference type="InterPro" id="IPR020807">
    <property type="entry name" value="PKS_DH"/>
</dbReference>
<dbReference type="SUPFAM" id="SSF52151">
    <property type="entry name" value="FabD/lysophospholipase-like"/>
    <property type="match status" value="1"/>
</dbReference>
<feature type="domain" description="Ketosynthase family 3 (KS3)" evidence="9">
    <location>
        <begin position="8"/>
        <end position="454"/>
    </location>
</feature>
<dbReference type="InterPro" id="IPR020841">
    <property type="entry name" value="PKS_Beta-ketoAc_synthase_dom"/>
</dbReference>
<evidence type="ECO:0000256" key="7">
    <source>
        <dbReference type="SAM" id="MobiDB-lite"/>
    </source>
</evidence>
<dbReference type="Pfam" id="PF00698">
    <property type="entry name" value="Acyl_transf_1"/>
    <property type="match status" value="1"/>
</dbReference>
<dbReference type="SMART" id="SM00825">
    <property type="entry name" value="PKS_KS"/>
    <property type="match status" value="1"/>
</dbReference>
<keyword evidence="12" id="KW-1185">Reference proteome</keyword>
<dbReference type="InterPro" id="IPR016036">
    <property type="entry name" value="Malonyl_transacylase_ACP-bd"/>
</dbReference>
<dbReference type="Gene3D" id="3.10.129.110">
    <property type="entry name" value="Polyketide synthase dehydratase"/>
    <property type="match status" value="1"/>
</dbReference>
<dbReference type="Gene3D" id="3.40.50.720">
    <property type="entry name" value="NAD(P)-binding Rossmann-like Domain"/>
    <property type="match status" value="2"/>
</dbReference>
<reference evidence="11" key="1">
    <citation type="submission" date="2023-06" db="EMBL/GenBank/DDBJ databases">
        <title>Genome-scale phylogeny and comparative genomics of the fungal order Sordariales.</title>
        <authorList>
            <consortium name="Lawrence Berkeley National Laboratory"/>
            <person name="Hensen N."/>
            <person name="Bonometti L."/>
            <person name="Westerberg I."/>
            <person name="Brannstrom I.O."/>
            <person name="Guillou S."/>
            <person name="Cros-Aarteil S."/>
            <person name="Calhoun S."/>
            <person name="Haridas S."/>
            <person name="Kuo A."/>
            <person name="Mondo S."/>
            <person name="Pangilinan J."/>
            <person name="Riley R."/>
            <person name="Labutti K."/>
            <person name="Andreopoulos B."/>
            <person name="Lipzen A."/>
            <person name="Chen C."/>
            <person name="Yanf M."/>
            <person name="Daum C."/>
            <person name="Ng V."/>
            <person name="Clum A."/>
            <person name="Steindorff A."/>
            <person name="Ohm R."/>
            <person name="Martin F."/>
            <person name="Silar P."/>
            <person name="Natvig D."/>
            <person name="Lalanne C."/>
            <person name="Gautier V."/>
            <person name="Ament-Velasquez S.L."/>
            <person name="Kruys A."/>
            <person name="Hutchinson M.I."/>
            <person name="Powell A.J."/>
            <person name="Barry K."/>
            <person name="Miller A.N."/>
            <person name="Grigoriev I.V."/>
            <person name="Debuchy R."/>
            <person name="Gladieux P."/>
            <person name="Thoren M.H."/>
            <person name="Johannesson H."/>
        </authorList>
    </citation>
    <scope>NUCLEOTIDE SEQUENCE</scope>
    <source>
        <strain evidence="11">SMH2532-1</strain>
    </source>
</reference>
<dbReference type="InterPro" id="IPR036736">
    <property type="entry name" value="ACP-like_sf"/>
</dbReference>
<name>A0AA39YB56_9PEZI</name>
<dbReference type="PANTHER" id="PTHR43775:SF20">
    <property type="entry name" value="HYBRID PKS-NRPS SYNTHETASE APDA"/>
    <property type="match status" value="1"/>
</dbReference>
<dbReference type="GO" id="GO:0016491">
    <property type="term" value="F:oxidoreductase activity"/>
    <property type="evidence" value="ECO:0007669"/>
    <property type="project" value="UniProtKB-KW"/>
</dbReference>
<protein>
    <recommendedName>
        <fullName evidence="13">Polyketide synthase</fullName>
    </recommendedName>
</protein>
<dbReference type="InterPro" id="IPR018201">
    <property type="entry name" value="Ketoacyl_synth_AS"/>
</dbReference>
<dbReference type="InterPro" id="IPR049900">
    <property type="entry name" value="PKS_mFAS_DH"/>
</dbReference>
<dbReference type="InterPro" id="IPR014043">
    <property type="entry name" value="Acyl_transferase_dom"/>
</dbReference>
<dbReference type="Gene3D" id="1.10.1200.10">
    <property type="entry name" value="ACP-like"/>
    <property type="match status" value="1"/>
</dbReference>
<dbReference type="InterPro" id="IPR014031">
    <property type="entry name" value="Ketoacyl_synth_C"/>
</dbReference>
<dbReference type="InterPro" id="IPR013968">
    <property type="entry name" value="PKS_KR"/>
</dbReference>
<dbReference type="GO" id="GO:0004315">
    <property type="term" value="F:3-oxoacyl-[acyl-carrier-protein] synthase activity"/>
    <property type="evidence" value="ECO:0007669"/>
    <property type="project" value="InterPro"/>
</dbReference>
<evidence type="ECO:0000313" key="11">
    <source>
        <dbReference type="EMBL" id="KAK0649293.1"/>
    </source>
</evidence>
<evidence type="ECO:0000256" key="4">
    <source>
        <dbReference type="ARBA" id="ARBA00023002"/>
    </source>
</evidence>
<dbReference type="Pfam" id="PF14765">
    <property type="entry name" value="PS-DH"/>
    <property type="match status" value="1"/>
</dbReference>
<evidence type="ECO:0000256" key="1">
    <source>
        <dbReference type="ARBA" id="ARBA00022450"/>
    </source>
</evidence>
<dbReference type="SMART" id="SM00823">
    <property type="entry name" value="PKS_PP"/>
    <property type="match status" value="1"/>
</dbReference>
<dbReference type="InterPro" id="IPR001227">
    <property type="entry name" value="Ac_transferase_dom_sf"/>
</dbReference>
<feature type="region of interest" description="Disordered" evidence="7">
    <location>
        <begin position="2490"/>
        <end position="2538"/>
    </location>
</feature>
<feature type="active site" description="Proton acceptor; for dehydratase activity" evidence="6">
    <location>
        <position position="1003"/>
    </location>
</feature>
<dbReference type="PROSITE" id="PS50075">
    <property type="entry name" value="CARRIER"/>
    <property type="match status" value="1"/>
</dbReference>
<proteinExistence type="predicted"/>
<dbReference type="PROSITE" id="PS52004">
    <property type="entry name" value="KS3_2"/>
    <property type="match status" value="1"/>
</dbReference>
<dbReference type="Pfam" id="PF02801">
    <property type="entry name" value="Ketoacyl-synt_C"/>
    <property type="match status" value="1"/>
</dbReference>
<dbReference type="Proteomes" id="UP001174936">
    <property type="component" value="Unassembled WGS sequence"/>
</dbReference>
<feature type="domain" description="PKS/mFAS DH" evidence="10">
    <location>
        <begin position="971"/>
        <end position="1281"/>
    </location>
</feature>
<feature type="active site" description="Proton donor; for dehydratase activity" evidence="6">
    <location>
        <position position="1184"/>
    </location>
</feature>
<dbReference type="SMART" id="SM00822">
    <property type="entry name" value="PKS_KR"/>
    <property type="match status" value="1"/>
</dbReference>
<dbReference type="Pfam" id="PF23297">
    <property type="entry name" value="ACP_SdgA_C"/>
    <property type="match status" value="1"/>
</dbReference>
<dbReference type="SMART" id="SM00826">
    <property type="entry name" value="PKS_DH"/>
    <property type="match status" value="1"/>
</dbReference>
<dbReference type="InterPro" id="IPR036291">
    <property type="entry name" value="NAD(P)-bd_dom_sf"/>
</dbReference>
<evidence type="ECO:0008006" key="13">
    <source>
        <dbReference type="Google" id="ProtNLM"/>
    </source>
</evidence>
<dbReference type="Gene3D" id="3.40.50.150">
    <property type="entry name" value="Vaccinia Virus protein VP39"/>
    <property type="match status" value="1"/>
</dbReference>
<evidence type="ECO:0000259" key="10">
    <source>
        <dbReference type="PROSITE" id="PS52019"/>
    </source>
</evidence>
<dbReference type="InterPro" id="IPR057326">
    <property type="entry name" value="KR_dom"/>
</dbReference>
<feature type="region of interest" description="C-terminal hotdog fold" evidence="6">
    <location>
        <begin position="1125"/>
        <end position="1281"/>
    </location>
</feature>
<dbReference type="CDD" id="cd00833">
    <property type="entry name" value="PKS"/>
    <property type="match status" value="1"/>
</dbReference>
<dbReference type="GO" id="GO:0006633">
    <property type="term" value="P:fatty acid biosynthetic process"/>
    <property type="evidence" value="ECO:0007669"/>
    <property type="project" value="InterPro"/>
</dbReference>